<feature type="coiled-coil region" evidence="4">
    <location>
        <begin position="94"/>
        <end position="121"/>
    </location>
</feature>
<dbReference type="SUPFAM" id="SSF51064">
    <property type="entry name" value="Head domain of nucleotide exchange factor GrpE"/>
    <property type="match status" value="1"/>
</dbReference>
<proteinExistence type="inferred from homology"/>
<gene>
    <name evidence="7" type="ORF">HAKA00212_LOCUS9565</name>
</gene>
<accession>A0A7S3XS89</accession>
<dbReference type="InterPro" id="IPR000740">
    <property type="entry name" value="GrpE"/>
</dbReference>
<dbReference type="Pfam" id="PF01025">
    <property type="entry name" value="GrpE"/>
    <property type="match status" value="1"/>
</dbReference>
<evidence type="ECO:0000313" key="7">
    <source>
        <dbReference type="EMBL" id="CAE0630868.1"/>
    </source>
</evidence>
<dbReference type="HAMAP" id="MF_01151">
    <property type="entry name" value="GrpE"/>
    <property type="match status" value="1"/>
</dbReference>
<reference evidence="7" key="1">
    <citation type="submission" date="2021-01" db="EMBL/GenBank/DDBJ databases">
        <authorList>
            <person name="Corre E."/>
            <person name="Pelletier E."/>
            <person name="Niang G."/>
            <person name="Scheremetjew M."/>
            <person name="Finn R."/>
            <person name="Kale V."/>
            <person name="Holt S."/>
            <person name="Cochrane G."/>
            <person name="Meng A."/>
            <person name="Brown T."/>
            <person name="Cohen L."/>
        </authorList>
    </citation>
    <scope>NUCLEOTIDE SEQUENCE</scope>
    <source>
        <strain evidence="7">CCMP3107</strain>
    </source>
</reference>
<feature type="compositionally biased region" description="Basic and acidic residues" evidence="5">
    <location>
        <begin position="299"/>
        <end position="313"/>
    </location>
</feature>
<keyword evidence="2" id="KW-0143">Chaperone</keyword>
<dbReference type="GO" id="GO:0000774">
    <property type="term" value="F:adenyl-nucleotide exchange factor activity"/>
    <property type="evidence" value="ECO:0007669"/>
    <property type="project" value="InterPro"/>
</dbReference>
<sequence>MALLNPSLILLVQVIFLLSSTTAFQLPSSSHKKSAVQPASLTGCSITHRPAIRLYMVDEDATETAEAPSDQETSVEEGDGEEAAEEEVKEPTEAELLQKEFDDLEKQLSALEVKAKEAADNVLESGKTGYMRAAADVDNYKRALAKDLDQVKKTSMAGALTGFMPILDRFEEVYGAFDPAATPEGEAKLYGSYHALYGQLTLGFEKLGMAQYRAEVGEAYSVLRHEKTQEVESEAKKGTVVEALAPGMELGGSIIRPARVVVSAGMPEPPNAEEEDLEVSQEAATEGEESEESDISSSGEKEGVVGEEKEGGKGKKKRRGKKTKRRRE</sequence>
<keyword evidence="6" id="KW-0732">Signal</keyword>
<dbReference type="PRINTS" id="PR00773">
    <property type="entry name" value="GRPEPROTEIN"/>
</dbReference>
<dbReference type="GO" id="GO:0051082">
    <property type="term" value="F:unfolded protein binding"/>
    <property type="evidence" value="ECO:0007669"/>
    <property type="project" value="TreeGrafter"/>
</dbReference>
<feature type="region of interest" description="Disordered" evidence="5">
    <location>
        <begin position="265"/>
        <end position="328"/>
    </location>
</feature>
<dbReference type="GO" id="GO:0051087">
    <property type="term" value="F:protein-folding chaperone binding"/>
    <property type="evidence" value="ECO:0007669"/>
    <property type="project" value="InterPro"/>
</dbReference>
<feature type="chain" id="PRO_5031108791" description="GrpE protein homolog" evidence="6">
    <location>
        <begin position="24"/>
        <end position="328"/>
    </location>
</feature>
<feature type="region of interest" description="Disordered" evidence="5">
    <location>
        <begin position="61"/>
        <end position="93"/>
    </location>
</feature>
<dbReference type="SUPFAM" id="SSF58014">
    <property type="entry name" value="Coiled-coil domain of nucleotide exchange factor GrpE"/>
    <property type="match status" value="1"/>
</dbReference>
<evidence type="ECO:0000256" key="5">
    <source>
        <dbReference type="SAM" id="MobiDB-lite"/>
    </source>
</evidence>
<dbReference type="AlphaFoldDB" id="A0A7S3XS89"/>
<feature type="compositionally biased region" description="Acidic residues" evidence="5">
    <location>
        <begin position="271"/>
        <end position="294"/>
    </location>
</feature>
<evidence type="ECO:0000256" key="2">
    <source>
        <dbReference type="ARBA" id="ARBA00023186"/>
    </source>
</evidence>
<organism evidence="7">
    <name type="scientific">Heterosigma akashiwo</name>
    <name type="common">Chromophytic alga</name>
    <name type="synonym">Heterosigma carterae</name>
    <dbReference type="NCBI Taxonomy" id="2829"/>
    <lineage>
        <taxon>Eukaryota</taxon>
        <taxon>Sar</taxon>
        <taxon>Stramenopiles</taxon>
        <taxon>Ochrophyta</taxon>
        <taxon>Raphidophyceae</taxon>
        <taxon>Chattonellales</taxon>
        <taxon>Chattonellaceae</taxon>
        <taxon>Heterosigma</taxon>
    </lineage>
</organism>
<dbReference type="GO" id="GO:0006457">
    <property type="term" value="P:protein folding"/>
    <property type="evidence" value="ECO:0007669"/>
    <property type="project" value="InterPro"/>
</dbReference>
<dbReference type="PANTHER" id="PTHR21237">
    <property type="entry name" value="GRPE PROTEIN"/>
    <property type="match status" value="1"/>
</dbReference>
<dbReference type="InterPro" id="IPR013805">
    <property type="entry name" value="GrpE_CC"/>
</dbReference>
<protein>
    <recommendedName>
        <fullName evidence="8">GrpE protein homolog</fullName>
    </recommendedName>
</protein>
<evidence type="ECO:0008006" key="8">
    <source>
        <dbReference type="Google" id="ProtNLM"/>
    </source>
</evidence>
<evidence type="ECO:0000256" key="1">
    <source>
        <dbReference type="ARBA" id="ARBA00009054"/>
    </source>
</evidence>
<evidence type="ECO:0000256" key="3">
    <source>
        <dbReference type="RuleBase" id="RU004478"/>
    </source>
</evidence>
<feature type="signal peptide" evidence="6">
    <location>
        <begin position="1"/>
        <end position="23"/>
    </location>
</feature>
<dbReference type="PANTHER" id="PTHR21237:SF40">
    <property type="entry name" value="CELL CYCLE AND APOPTOSIS REGULATOR PROTEIN 2"/>
    <property type="match status" value="1"/>
</dbReference>
<dbReference type="InterPro" id="IPR009012">
    <property type="entry name" value="GrpE_head"/>
</dbReference>
<name>A0A7S3XS89_HETAK</name>
<feature type="compositionally biased region" description="Acidic residues" evidence="5">
    <location>
        <begin position="73"/>
        <end position="88"/>
    </location>
</feature>
<comment type="similarity">
    <text evidence="1 3">Belongs to the GrpE family.</text>
</comment>
<feature type="compositionally biased region" description="Basic residues" evidence="5">
    <location>
        <begin position="314"/>
        <end position="328"/>
    </location>
</feature>
<evidence type="ECO:0000256" key="4">
    <source>
        <dbReference type="SAM" id="Coils"/>
    </source>
</evidence>
<dbReference type="Gene3D" id="3.90.20.20">
    <property type="match status" value="1"/>
</dbReference>
<dbReference type="EMBL" id="HBIU01020481">
    <property type="protein sequence ID" value="CAE0630868.1"/>
    <property type="molecule type" value="Transcribed_RNA"/>
</dbReference>
<keyword evidence="4" id="KW-0175">Coiled coil</keyword>
<dbReference type="Gene3D" id="2.30.22.10">
    <property type="entry name" value="Head domain of nucleotide exchange factor GrpE"/>
    <property type="match status" value="1"/>
</dbReference>
<evidence type="ECO:0000256" key="6">
    <source>
        <dbReference type="SAM" id="SignalP"/>
    </source>
</evidence>
<dbReference type="GO" id="GO:0042803">
    <property type="term" value="F:protein homodimerization activity"/>
    <property type="evidence" value="ECO:0007669"/>
    <property type="project" value="InterPro"/>
</dbReference>